<accession>A0ABS8EVC0</accession>
<reference evidence="5 6" key="1">
    <citation type="submission" date="2021-10" db="EMBL/GenBank/DDBJ databases">
        <title>Anaerobic single-cell dispensing facilitates the cultivation of human gut bacteria.</title>
        <authorList>
            <person name="Afrizal A."/>
        </authorList>
    </citation>
    <scope>NUCLEOTIDE SEQUENCE [LARGE SCALE GENOMIC DNA]</scope>
    <source>
        <strain evidence="5 6">CLA-AA-H246</strain>
    </source>
</reference>
<evidence type="ECO:0000256" key="1">
    <source>
        <dbReference type="ARBA" id="ARBA00023015"/>
    </source>
</evidence>
<dbReference type="SUPFAM" id="SSF47413">
    <property type="entry name" value="lambda repressor-like DNA-binding domains"/>
    <property type="match status" value="1"/>
</dbReference>
<evidence type="ECO:0000313" key="6">
    <source>
        <dbReference type="Proteomes" id="UP001299235"/>
    </source>
</evidence>
<dbReference type="Gene3D" id="1.10.260.40">
    <property type="entry name" value="lambda repressor-like DNA-binding domains"/>
    <property type="match status" value="1"/>
</dbReference>
<dbReference type="InterPro" id="IPR010982">
    <property type="entry name" value="Lambda_DNA-bd_dom_sf"/>
</dbReference>
<proteinExistence type="predicted"/>
<dbReference type="PANTHER" id="PTHR30146:SF109">
    <property type="entry name" value="HTH-TYPE TRANSCRIPTIONAL REGULATOR GALS"/>
    <property type="match status" value="1"/>
</dbReference>
<feature type="domain" description="HTH lacI-type" evidence="4">
    <location>
        <begin position="1"/>
        <end position="54"/>
    </location>
</feature>
<dbReference type="Pfam" id="PF00356">
    <property type="entry name" value="LacI"/>
    <property type="match status" value="1"/>
</dbReference>
<keyword evidence="6" id="KW-1185">Reference proteome</keyword>
<dbReference type="Gene3D" id="3.40.50.2300">
    <property type="match status" value="2"/>
</dbReference>
<dbReference type="CDD" id="cd01392">
    <property type="entry name" value="HTH_LacI"/>
    <property type="match status" value="1"/>
</dbReference>
<keyword evidence="2 5" id="KW-0238">DNA-binding</keyword>
<dbReference type="SUPFAM" id="SSF53822">
    <property type="entry name" value="Periplasmic binding protein-like I"/>
    <property type="match status" value="1"/>
</dbReference>
<organism evidence="5 6">
    <name type="scientific">Hominisplanchenecus faecis</name>
    <dbReference type="NCBI Taxonomy" id="2885351"/>
    <lineage>
        <taxon>Bacteria</taxon>
        <taxon>Bacillati</taxon>
        <taxon>Bacillota</taxon>
        <taxon>Clostridia</taxon>
        <taxon>Lachnospirales</taxon>
        <taxon>Lachnospiraceae</taxon>
        <taxon>Hominisplanchenecus</taxon>
    </lineage>
</organism>
<evidence type="ECO:0000256" key="2">
    <source>
        <dbReference type="ARBA" id="ARBA00023125"/>
    </source>
</evidence>
<dbReference type="EMBL" id="JAJEQE010000013">
    <property type="protein sequence ID" value="MCC2148773.1"/>
    <property type="molecule type" value="Genomic_DNA"/>
</dbReference>
<evidence type="ECO:0000259" key="4">
    <source>
        <dbReference type="PROSITE" id="PS50932"/>
    </source>
</evidence>
<dbReference type="PROSITE" id="PS00356">
    <property type="entry name" value="HTH_LACI_1"/>
    <property type="match status" value="1"/>
</dbReference>
<dbReference type="SMART" id="SM00354">
    <property type="entry name" value="HTH_LACI"/>
    <property type="match status" value="1"/>
</dbReference>
<name>A0ABS8EVC0_9FIRM</name>
<dbReference type="GO" id="GO:0003677">
    <property type="term" value="F:DNA binding"/>
    <property type="evidence" value="ECO:0007669"/>
    <property type="project" value="UniProtKB-KW"/>
</dbReference>
<evidence type="ECO:0000256" key="3">
    <source>
        <dbReference type="ARBA" id="ARBA00023163"/>
    </source>
</evidence>
<dbReference type="InterPro" id="IPR028082">
    <property type="entry name" value="Peripla_BP_I"/>
</dbReference>
<comment type="caution">
    <text evidence="5">The sequence shown here is derived from an EMBL/GenBank/DDBJ whole genome shotgun (WGS) entry which is preliminary data.</text>
</comment>
<sequence length="326" mass="36483">MNINEIAELAGVSRATVSRYLNDGYVSEEKRAAIRKVIEDTGYRPSQQARNLRSKVTKLVGVIIPEIESGSVSQMVSGISEVLSVKGYQLLLADTRNNTRAELKYLRIFEKNQVDGIIFMGTMLSREHLYLMEEVEVPIVVTAQEIRQYSCVFQDDYHAAYDAAKMLTKKGRHIAYIGEPAKDKAAGKARKSGFLDAMADAGIRMDRSCMYETELCMQGGYEKAAKIWKTHPEVDSLFCATDSLAVGALRYFHEHDIQVPQQVQIVAFGDTEIGSAVSPAISSVHFYHKTMGQEAARMLVEILESGDDLKKHLKMGYQIVKKESLR</sequence>
<dbReference type="PROSITE" id="PS50932">
    <property type="entry name" value="HTH_LACI_2"/>
    <property type="match status" value="1"/>
</dbReference>
<dbReference type="RefSeq" id="WP_248835095.1">
    <property type="nucleotide sequence ID" value="NZ_JAJEQE010000013.1"/>
</dbReference>
<dbReference type="InterPro" id="IPR046335">
    <property type="entry name" value="LacI/GalR-like_sensor"/>
</dbReference>
<dbReference type="Pfam" id="PF13377">
    <property type="entry name" value="Peripla_BP_3"/>
    <property type="match status" value="1"/>
</dbReference>
<gene>
    <name evidence="5" type="ORF">LKD42_05845</name>
</gene>
<dbReference type="Proteomes" id="UP001299235">
    <property type="component" value="Unassembled WGS sequence"/>
</dbReference>
<evidence type="ECO:0000313" key="5">
    <source>
        <dbReference type="EMBL" id="MCC2148773.1"/>
    </source>
</evidence>
<dbReference type="InterPro" id="IPR000843">
    <property type="entry name" value="HTH_LacI"/>
</dbReference>
<dbReference type="CDD" id="cd01542">
    <property type="entry name" value="PBP1_TreR-like"/>
    <property type="match status" value="1"/>
</dbReference>
<dbReference type="PANTHER" id="PTHR30146">
    <property type="entry name" value="LACI-RELATED TRANSCRIPTIONAL REPRESSOR"/>
    <property type="match status" value="1"/>
</dbReference>
<keyword evidence="3" id="KW-0804">Transcription</keyword>
<protein>
    <submittedName>
        <fullName evidence="5">LacI family DNA-binding transcriptional regulator</fullName>
    </submittedName>
</protein>
<keyword evidence="1" id="KW-0805">Transcription regulation</keyword>